<sequence>MLFPQLSLTLHDILQRNGTNPADLKAFAYYTQPLVPECQTYGPYSPQCFSPPLDYAAELVAAISCSDGLAPMDMMATEFAEYWRRVGGQSVYLGDR</sequence>
<dbReference type="RefSeq" id="XP_037192118.1">
    <property type="nucleotide sequence ID" value="XM_037338812.1"/>
</dbReference>
<reference evidence="1 2" key="1">
    <citation type="journal article" date="2020" name="Phytopathology">
        <title>A high-quality genome resource of Botrytis fragariae, a new and rapidly spreading fungal pathogen causing strawberry gray mold in the U.S.A.</title>
        <authorList>
            <person name="Wu Y."/>
            <person name="Saski C.A."/>
            <person name="Schnabel G."/>
            <person name="Xiao S."/>
            <person name="Hu M."/>
        </authorList>
    </citation>
    <scope>NUCLEOTIDE SEQUENCE [LARGE SCALE GENOMIC DNA]</scope>
    <source>
        <strain evidence="1 2">BVB16</strain>
    </source>
</reference>
<dbReference type="GeneID" id="59262504"/>
<organism evidence="1 2">
    <name type="scientific">Botrytis fragariae</name>
    <dbReference type="NCBI Taxonomy" id="1964551"/>
    <lineage>
        <taxon>Eukaryota</taxon>
        <taxon>Fungi</taxon>
        <taxon>Dikarya</taxon>
        <taxon>Ascomycota</taxon>
        <taxon>Pezizomycotina</taxon>
        <taxon>Leotiomycetes</taxon>
        <taxon>Helotiales</taxon>
        <taxon>Sclerotiniaceae</taxon>
        <taxon>Botrytis</taxon>
    </lineage>
</organism>
<comment type="caution">
    <text evidence="1">The sequence shown here is derived from an EMBL/GenBank/DDBJ whole genome shotgun (WGS) entry which is preliminary data.</text>
</comment>
<evidence type="ECO:0000313" key="1">
    <source>
        <dbReference type="EMBL" id="KAF5873172.1"/>
    </source>
</evidence>
<name>A0A8H6AT75_9HELO</name>
<dbReference type="EMBL" id="JABFCT010000009">
    <property type="protein sequence ID" value="KAF5873172.1"/>
    <property type="molecule type" value="Genomic_DNA"/>
</dbReference>
<protein>
    <submittedName>
        <fullName evidence="1">Uncharacterized protein</fullName>
    </submittedName>
</protein>
<dbReference type="Proteomes" id="UP000531561">
    <property type="component" value="Unassembled WGS sequence"/>
</dbReference>
<keyword evidence="2" id="KW-1185">Reference proteome</keyword>
<dbReference type="AlphaFoldDB" id="A0A8H6AT75"/>
<evidence type="ECO:0000313" key="2">
    <source>
        <dbReference type="Proteomes" id="UP000531561"/>
    </source>
</evidence>
<proteinExistence type="predicted"/>
<gene>
    <name evidence="1" type="ORF">Bfra_008450</name>
</gene>
<accession>A0A8H6AT75</accession>